<evidence type="ECO:0000313" key="2">
    <source>
        <dbReference type="Proteomes" id="UP000262939"/>
    </source>
</evidence>
<comment type="caution">
    <text evidence="1">The sequence shown here is derived from an EMBL/GenBank/DDBJ whole genome shotgun (WGS) entry which is preliminary data.</text>
</comment>
<reference evidence="1 2" key="1">
    <citation type="submission" date="2018-08" db="EMBL/GenBank/DDBJ databases">
        <title>Bacillus chawlae sp. nov., Bacillus glennii sp. nov., and Bacillus saganii sp. nov. Isolated from the Vehicle Assembly Building at Kennedy Space Center where the Viking Spacecraft were Assembled.</title>
        <authorList>
            <person name="Seuylemezian A."/>
            <person name="Vaishampayan P."/>
        </authorList>
    </citation>
    <scope>NUCLEOTIDE SEQUENCE [LARGE SCALE GENOMIC DNA]</scope>
    <source>
        <strain evidence="1 2">V44-8</strain>
    </source>
</reference>
<keyword evidence="2" id="KW-1185">Reference proteome</keyword>
<dbReference type="Proteomes" id="UP000262939">
    <property type="component" value="Unassembled WGS sequence"/>
</dbReference>
<dbReference type="AlphaFoldDB" id="A0A372LC96"/>
<keyword evidence="1" id="KW-0413">Isomerase</keyword>
<evidence type="ECO:0000313" key="1">
    <source>
        <dbReference type="EMBL" id="RFU63524.1"/>
    </source>
</evidence>
<sequence>MESILFIKGDVKYNITLDPGVWIFDDRKVDLDTYFHEEPQQINELEEYTISTSKHWEREIREGAIFPPTLKTEKKFEKEKVLSGTFGIPFKHFLQNAEPHEGASSVIIETETGESVHSLEAAKAFILGFSIKGQPLREDGPVYVYFGDGANFATPIKQVRSFRVE</sequence>
<organism evidence="1 2">
    <name type="scientific">Peribacillus glennii</name>
    <dbReference type="NCBI Taxonomy" id="2303991"/>
    <lineage>
        <taxon>Bacteria</taxon>
        <taxon>Bacillati</taxon>
        <taxon>Bacillota</taxon>
        <taxon>Bacilli</taxon>
        <taxon>Bacillales</taxon>
        <taxon>Bacillaceae</taxon>
        <taxon>Peribacillus</taxon>
    </lineage>
</organism>
<proteinExistence type="predicted"/>
<gene>
    <name evidence="1" type="ORF">D0466_11755</name>
</gene>
<dbReference type="EMBL" id="QVTD01000006">
    <property type="protein sequence ID" value="RFU63524.1"/>
    <property type="molecule type" value="Genomic_DNA"/>
</dbReference>
<dbReference type="GO" id="GO:0016853">
    <property type="term" value="F:isomerase activity"/>
    <property type="evidence" value="ECO:0007669"/>
    <property type="project" value="UniProtKB-KW"/>
</dbReference>
<protein>
    <submittedName>
        <fullName evidence="1">Peptidyl-prolyl cis-trans isomerase</fullName>
    </submittedName>
</protein>
<accession>A0A372LC96</accession>
<dbReference type="RefSeq" id="WP_117322888.1">
    <property type="nucleotide sequence ID" value="NZ_QVTD01000006.1"/>
</dbReference>
<dbReference type="OrthoDB" id="2404998at2"/>
<name>A0A372LC96_9BACI</name>